<comment type="caution">
    <text evidence="3">The sequence shown here is derived from an EMBL/GenBank/DDBJ whole genome shotgun (WGS) entry which is preliminary data.</text>
</comment>
<evidence type="ECO:0000313" key="4">
    <source>
        <dbReference type="Proteomes" id="UP001256588"/>
    </source>
</evidence>
<organism evidence="3 4">
    <name type="scientific">Luteimonas terrae</name>
    <dbReference type="NCBI Taxonomy" id="1530191"/>
    <lineage>
        <taxon>Bacteria</taxon>
        <taxon>Pseudomonadati</taxon>
        <taxon>Pseudomonadota</taxon>
        <taxon>Gammaproteobacteria</taxon>
        <taxon>Lysobacterales</taxon>
        <taxon>Lysobacteraceae</taxon>
        <taxon>Luteimonas</taxon>
    </lineage>
</organism>
<protein>
    <submittedName>
        <fullName evidence="3">ATP-dependent protease ClpP protease subunit</fullName>
    </submittedName>
</protein>
<evidence type="ECO:0000256" key="1">
    <source>
        <dbReference type="SAM" id="MobiDB-lite"/>
    </source>
</evidence>
<dbReference type="GO" id="GO:0006508">
    <property type="term" value="P:proteolysis"/>
    <property type="evidence" value="ECO:0007669"/>
    <property type="project" value="UniProtKB-KW"/>
</dbReference>
<dbReference type="Gene3D" id="3.90.226.10">
    <property type="entry name" value="2-enoyl-CoA Hydratase, Chain A, domain 1"/>
    <property type="match status" value="1"/>
</dbReference>
<feature type="region of interest" description="Disordered" evidence="1">
    <location>
        <begin position="371"/>
        <end position="424"/>
    </location>
</feature>
<keyword evidence="3" id="KW-0645">Protease</keyword>
<feature type="compositionally biased region" description="Acidic residues" evidence="1">
    <location>
        <begin position="407"/>
        <end position="424"/>
    </location>
</feature>
<dbReference type="InterPro" id="IPR029045">
    <property type="entry name" value="ClpP/crotonase-like_dom_sf"/>
</dbReference>
<name>A0ABU1XTF0_9GAMM</name>
<dbReference type="GO" id="GO:0008233">
    <property type="term" value="F:peptidase activity"/>
    <property type="evidence" value="ECO:0007669"/>
    <property type="project" value="UniProtKB-KW"/>
</dbReference>
<sequence>MLIRRLPLPVLLIACLGLAACQRTVEDTTPPVETVEVASPEEGGAVSSAPVDVDAVPAVPVAEPDTGAVDWSPMTLAGATASISCELDYANAGDGAPLTAFDQDALREAMDDCAERGVFRLRFKGRVTEDFTRLMKRLAVVADELSINKRVLDIDSSGGMVEEAIRAGDVIAETRWTIWVREGAVCHSSCVFLLAGGDTRLIGGRVGIHRIIRMSSSASTRAELNRELRAVYGRVRDYLERNGAAVAVADLMMAVPNRSLRILTPDELKLYGLDGVNPAQDDLDRLRLMRKCGQDFVARRDAYSRAFDTTCNAPDRDVEQMANCGLELRGKFGFPDEQCPTESPLSEFDLVGALTAAAGNASRLRILGVPVGEPRPAARPATPTRATPTPAPAAVSAESRAGAASEPADEGDSATDEEAEAPVP</sequence>
<dbReference type="EMBL" id="JAVDWO010000001">
    <property type="protein sequence ID" value="MDR7191510.1"/>
    <property type="molecule type" value="Genomic_DNA"/>
</dbReference>
<reference evidence="3 4" key="1">
    <citation type="submission" date="2023-07" db="EMBL/GenBank/DDBJ databases">
        <title>Sorghum-associated microbial communities from plants grown in Nebraska, USA.</title>
        <authorList>
            <person name="Schachtman D."/>
        </authorList>
    </citation>
    <scope>NUCLEOTIDE SEQUENCE [LARGE SCALE GENOMIC DNA]</scope>
    <source>
        <strain evidence="3 4">4099</strain>
    </source>
</reference>
<keyword evidence="3" id="KW-0378">Hydrolase</keyword>
<feature type="signal peptide" evidence="2">
    <location>
        <begin position="1"/>
        <end position="19"/>
    </location>
</feature>
<dbReference type="PROSITE" id="PS51257">
    <property type="entry name" value="PROKAR_LIPOPROTEIN"/>
    <property type="match status" value="1"/>
</dbReference>
<dbReference type="Proteomes" id="UP001256588">
    <property type="component" value="Unassembled WGS sequence"/>
</dbReference>
<accession>A0ABU1XTF0</accession>
<feature type="chain" id="PRO_5046117639" evidence="2">
    <location>
        <begin position="20"/>
        <end position="424"/>
    </location>
</feature>
<dbReference type="RefSeq" id="WP_310231815.1">
    <property type="nucleotide sequence ID" value="NZ_JAVDWO010000001.1"/>
</dbReference>
<gene>
    <name evidence="3" type="ORF">J2W68_000212</name>
</gene>
<dbReference type="SUPFAM" id="SSF52096">
    <property type="entry name" value="ClpP/crotonase"/>
    <property type="match status" value="1"/>
</dbReference>
<keyword evidence="4" id="KW-1185">Reference proteome</keyword>
<evidence type="ECO:0000256" key="2">
    <source>
        <dbReference type="SAM" id="SignalP"/>
    </source>
</evidence>
<proteinExistence type="predicted"/>
<evidence type="ECO:0000313" key="3">
    <source>
        <dbReference type="EMBL" id="MDR7191510.1"/>
    </source>
</evidence>
<feature type="compositionally biased region" description="Low complexity" evidence="1">
    <location>
        <begin position="374"/>
        <end position="406"/>
    </location>
</feature>
<keyword evidence="2" id="KW-0732">Signal</keyword>